<evidence type="ECO:0000259" key="1">
    <source>
        <dbReference type="Pfam" id="PF08241"/>
    </source>
</evidence>
<reference evidence="2 3" key="1">
    <citation type="journal article" date="2016" name="Front. Microbiol.">
        <title>Comparative Genomics Analysis of Streptomyces Species Reveals Their Adaptation to the Marine Environment and Their Diversity at the Genomic Level.</title>
        <authorList>
            <person name="Tian X."/>
            <person name="Zhang Z."/>
            <person name="Yang T."/>
            <person name="Chen M."/>
            <person name="Li J."/>
            <person name="Chen F."/>
            <person name="Yang J."/>
            <person name="Li W."/>
            <person name="Zhang B."/>
            <person name="Zhang Z."/>
            <person name="Wu J."/>
            <person name="Zhang C."/>
            <person name="Long L."/>
            <person name="Xiao J."/>
        </authorList>
    </citation>
    <scope>NUCLEOTIDE SEQUENCE [LARGE SCALE GENOMIC DNA]</scope>
    <source>
        <strain evidence="2 3">SCSIO 10390</strain>
    </source>
</reference>
<keyword evidence="3" id="KW-1185">Reference proteome</keyword>
<dbReference type="EMBL" id="LJGT01000041">
    <property type="protein sequence ID" value="OEU85650.1"/>
    <property type="molecule type" value="Genomic_DNA"/>
</dbReference>
<feature type="domain" description="Methyltransferase type 11" evidence="1">
    <location>
        <begin position="44"/>
        <end position="135"/>
    </location>
</feature>
<dbReference type="PATRIC" id="fig|933944.5.peg.4423"/>
<dbReference type="SUPFAM" id="SSF53335">
    <property type="entry name" value="S-adenosyl-L-methionine-dependent methyltransferases"/>
    <property type="match status" value="1"/>
</dbReference>
<sequence length="258" mass="28084">MTTASGQQEQTDTQILSRLWERNYDPHTFAIIDKLPLAPDWRCLDVGAGSGSTSRLLAERVPQGSVHAIDVDTSELGSVRAPGLSVEQLDVTQAEFEPGSFDLVLARAVVTGLPQAEQELTRMMRWLAPGGWLLVEDFYFLPSDDAPTAAGRAVVAAYTGSFRANGADMRLARRLPAYLAQGGLTSVDMRVRPLGPGQGADENELMRTRMELQGHRLVDSGAVTAAELDDFVTSLDRPESRDVTVLQFSVWGQRQPTG</sequence>
<proteinExistence type="predicted"/>
<dbReference type="CDD" id="cd02440">
    <property type="entry name" value="AdoMet_MTases"/>
    <property type="match status" value="1"/>
</dbReference>
<evidence type="ECO:0000313" key="2">
    <source>
        <dbReference type="EMBL" id="OEU85650.1"/>
    </source>
</evidence>
<dbReference type="AlphaFoldDB" id="A0A1E7JGS6"/>
<accession>A0A1E7JGS6</accession>
<dbReference type="InterPro" id="IPR013216">
    <property type="entry name" value="Methyltransf_11"/>
</dbReference>
<protein>
    <recommendedName>
        <fullName evidence="1">Methyltransferase type 11 domain-containing protein</fullName>
    </recommendedName>
</protein>
<dbReference type="Pfam" id="PF08241">
    <property type="entry name" value="Methyltransf_11"/>
    <property type="match status" value="1"/>
</dbReference>
<dbReference type="InterPro" id="IPR029063">
    <property type="entry name" value="SAM-dependent_MTases_sf"/>
</dbReference>
<dbReference type="GO" id="GO:0008757">
    <property type="term" value="F:S-adenosylmethionine-dependent methyltransferase activity"/>
    <property type="evidence" value="ECO:0007669"/>
    <property type="project" value="InterPro"/>
</dbReference>
<evidence type="ECO:0000313" key="3">
    <source>
        <dbReference type="Proteomes" id="UP000176087"/>
    </source>
</evidence>
<comment type="caution">
    <text evidence="2">The sequence shown here is derived from an EMBL/GenBank/DDBJ whole genome shotgun (WGS) entry which is preliminary data.</text>
</comment>
<gene>
    <name evidence="2" type="ORF">AN215_24630</name>
</gene>
<dbReference type="Gene3D" id="3.40.50.150">
    <property type="entry name" value="Vaccinia Virus protein VP39"/>
    <property type="match status" value="1"/>
</dbReference>
<name>A0A1E7JGS6_9ACTN</name>
<dbReference type="Proteomes" id="UP000176087">
    <property type="component" value="Unassembled WGS sequence"/>
</dbReference>
<dbReference type="PANTHER" id="PTHR43591">
    <property type="entry name" value="METHYLTRANSFERASE"/>
    <property type="match status" value="1"/>
</dbReference>
<organism evidence="2 3">
    <name type="scientific">Streptomyces abyssalis</name>
    <dbReference type="NCBI Taxonomy" id="933944"/>
    <lineage>
        <taxon>Bacteria</taxon>
        <taxon>Bacillati</taxon>
        <taxon>Actinomycetota</taxon>
        <taxon>Actinomycetes</taxon>
        <taxon>Kitasatosporales</taxon>
        <taxon>Streptomycetaceae</taxon>
        <taxon>Streptomyces</taxon>
    </lineage>
</organism>
<dbReference type="RefSeq" id="WP_079123378.1">
    <property type="nucleotide sequence ID" value="NZ_LJGS01000039.1"/>
</dbReference>
<dbReference type="STRING" id="933944.AN215_24630"/>
<dbReference type="OrthoDB" id="3469983at2"/>